<evidence type="ECO:0000313" key="1">
    <source>
        <dbReference type="EMBL" id="KAK3345676.1"/>
    </source>
</evidence>
<reference evidence="1" key="1">
    <citation type="journal article" date="2023" name="Mol. Phylogenet. Evol.">
        <title>Genome-scale phylogeny and comparative genomics of the fungal order Sordariales.</title>
        <authorList>
            <person name="Hensen N."/>
            <person name="Bonometti L."/>
            <person name="Westerberg I."/>
            <person name="Brannstrom I.O."/>
            <person name="Guillou S."/>
            <person name="Cros-Aarteil S."/>
            <person name="Calhoun S."/>
            <person name="Haridas S."/>
            <person name="Kuo A."/>
            <person name="Mondo S."/>
            <person name="Pangilinan J."/>
            <person name="Riley R."/>
            <person name="LaButti K."/>
            <person name="Andreopoulos B."/>
            <person name="Lipzen A."/>
            <person name="Chen C."/>
            <person name="Yan M."/>
            <person name="Daum C."/>
            <person name="Ng V."/>
            <person name="Clum A."/>
            <person name="Steindorff A."/>
            <person name="Ohm R.A."/>
            <person name="Martin F."/>
            <person name="Silar P."/>
            <person name="Natvig D.O."/>
            <person name="Lalanne C."/>
            <person name="Gautier V."/>
            <person name="Ament-Velasquez S.L."/>
            <person name="Kruys A."/>
            <person name="Hutchinson M.I."/>
            <person name="Powell A.J."/>
            <person name="Barry K."/>
            <person name="Miller A.N."/>
            <person name="Grigoriev I.V."/>
            <person name="Debuchy R."/>
            <person name="Gladieux P."/>
            <person name="Hiltunen Thoren M."/>
            <person name="Johannesson H."/>
        </authorList>
    </citation>
    <scope>NUCLEOTIDE SEQUENCE</scope>
    <source>
        <strain evidence="1">CBS 560.94</strain>
    </source>
</reference>
<protein>
    <submittedName>
        <fullName evidence="1">Uncharacterized protein</fullName>
    </submittedName>
</protein>
<dbReference type="PANTHER" id="PTHR37576:SF2">
    <property type="entry name" value="DEFECT AT LOW TEMPERATURE PROTEIN 1"/>
    <property type="match status" value="1"/>
</dbReference>
<sequence>MRPLDERPAFLPTLGNIVGSAASVGNAMMGVAFYEAGVVHFWLQAMRGMRISDFYNHWASPINVVGAVMALCHGRAVRMSLVCLLVTATMFARTPIIHSAYHTETASIPFFGIAAVDMTPNVTHYGVLPSSMAATSLNAFRGLQANQPIMFGEDVCDNCTLNALGLGWNAKCWSFHAGSYDFEDPILDARFDSVTYDLFKIDITDSRIYMAQTGLESASVLCANLKMAIDVRGRMTKFEPNNVIESVETYPRYPFELEYQMYPGLNRVFHVHDNRFVHLGSVGRTMFNTHLDATYKEEKV</sequence>
<dbReference type="EMBL" id="JAUEPP010000004">
    <property type="protein sequence ID" value="KAK3345676.1"/>
    <property type="molecule type" value="Genomic_DNA"/>
</dbReference>
<gene>
    <name evidence="1" type="ORF">B0H65DRAFT_574861</name>
</gene>
<dbReference type="Proteomes" id="UP001278500">
    <property type="component" value="Unassembled WGS sequence"/>
</dbReference>
<dbReference type="PANTHER" id="PTHR37576">
    <property type="entry name" value="DEFECT AT LOW TEMPERATURE PROTEIN 1"/>
    <property type="match status" value="1"/>
</dbReference>
<comment type="caution">
    <text evidence="1">The sequence shown here is derived from an EMBL/GenBank/DDBJ whole genome shotgun (WGS) entry which is preliminary data.</text>
</comment>
<dbReference type="InterPro" id="IPR021514">
    <property type="entry name" value="DUF3176"/>
</dbReference>
<accession>A0AAE0JG15</accession>
<dbReference type="Pfam" id="PF11374">
    <property type="entry name" value="DUF3176"/>
    <property type="match status" value="1"/>
</dbReference>
<name>A0AAE0JG15_9PEZI</name>
<organism evidence="1 2">
    <name type="scientific">Neurospora tetraspora</name>
    <dbReference type="NCBI Taxonomy" id="94610"/>
    <lineage>
        <taxon>Eukaryota</taxon>
        <taxon>Fungi</taxon>
        <taxon>Dikarya</taxon>
        <taxon>Ascomycota</taxon>
        <taxon>Pezizomycotina</taxon>
        <taxon>Sordariomycetes</taxon>
        <taxon>Sordariomycetidae</taxon>
        <taxon>Sordariales</taxon>
        <taxon>Sordariaceae</taxon>
        <taxon>Neurospora</taxon>
    </lineage>
</organism>
<proteinExistence type="predicted"/>
<evidence type="ECO:0000313" key="2">
    <source>
        <dbReference type="Proteomes" id="UP001278500"/>
    </source>
</evidence>
<dbReference type="GeneID" id="87867751"/>
<keyword evidence="2" id="KW-1185">Reference proteome</keyword>
<dbReference type="RefSeq" id="XP_062682289.1">
    <property type="nucleotide sequence ID" value="XM_062830597.1"/>
</dbReference>
<dbReference type="AlphaFoldDB" id="A0AAE0JG15"/>
<reference evidence="1" key="2">
    <citation type="submission" date="2023-06" db="EMBL/GenBank/DDBJ databases">
        <authorList>
            <consortium name="Lawrence Berkeley National Laboratory"/>
            <person name="Haridas S."/>
            <person name="Hensen N."/>
            <person name="Bonometti L."/>
            <person name="Westerberg I."/>
            <person name="Brannstrom I.O."/>
            <person name="Guillou S."/>
            <person name="Cros-Aarteil S."/>
            <person name="Calhoun S."/>
            <person name="Kuo A."/>
            <person name="Mondo S."/>
            <person name="Pangilinan J."/>
            <person name="Riley R."/>
            <person name="Labutti K."/>
            <person name="Andreopoulos B."/>
            <person name="Lipzen A."/>
            <person name="Chen C."/>
            <person name="Yanf M."/>
            <person name="Daum C."/>
            <person name="Ng V."/>
            <person name="Clum A."/>
            <person name="Steindorff A."/>
            <person name="Ohm R."/>
            <person name="Martin F."/>
            <person name="Silar P."/>
            <person name="Natvig D."/>
            <person name="Lalanne C."/>
            <person name="Gautier V."/>
            <person name="Ament-Velasquez S.L."/>
            <person name="Kruys A."/>
            <person name="Hutchinson M.I."/>
            <person name="Powell A.J."/>
            <person name="Barry K."/>
            <person name="Miller A.N."/>
            <person name="Grigoriev I.V."/>
            <person name="Debuchy R."/>
            <person name="Gladieux P."/>
            <person name="Thoren M.H."/>
            <person name="Johannesson H."/>
        </authorList>
    </citation>
    <scope>NUCLEOTIDE SEQUENCE</scope>
    <source>
        <strain evidence="1">CBS 560.94</strain>
    </source>
</reference>